<evidence type="ECO:0000259" key="3">
    <source>
        <dbReference type="Pfam" id="PF13556"/>
    </source>
</evidence>
<evidence type="ECO:0000256" key="2">
    <source>
        <dbReference type="SAM" id="MobiDB-lite"/>
    </source>
</evidence>
<dbReference type="PANTHER" id="PTHR33744">
    <property type="entry name" value="CARBOHYDRATE DIACID REGULATOR"/>
    <property type="match status" value="1"/>
</dbReference>
<evidence type="ECO:0000259" key="4">
    <source>
        <dbReference type="Pfam" id="PF17853"/>
    </source>
</evidence>
<evidence type="ECO:0000313" key="5">
    <source>
        <dbReference type="EMBL" id="NWE87077.1"/>
    </source>
</evidence>
<sequence length="429" mass="47174">MEKALKQSLSGTTPASTNVEWPSLSPEGREIVRRGAEMVFNLPAEWRKEFEEAGFGGGPMTPAEDSPVIRAASRRTNWAGLQHWASANIQKPGERVPSYVTPDMENIALELARRGQQDVLLNSTRALQNAAWKLCMKVGFLLTQDAALLKETFEVCFLSISDFVDGNYRILSSLVSSASESLLRDSHVEKAELVNRILDGTEVTASHASARLGYELKQMHYGALIWSEIENTQLSTLDEAARVFARSASAPAPLIVVVGSATLWVWCAASKPVDRRFLDSTVKKLPGVRIAMGSACKYMGGFRRTHLEAATAQRVLGRLNSSAQVVSIDQVRLVDLLTQDSKAARHFVNQTLGNLAQADPTLLKALRVFLIRGSNVSEAARVLHTHRNTLLRRIARAEELLPQALADSRLNVAAALELLSWILDLEQDI</sequence>
<evidence type="ECO:0000313" key="6">
    <source>
        <dbReference type="Proteomes" id="UP000585226"/>
    </source>
</evidence>
<feature type="compositionally biased region" description="Polar residues" evidence="2">
    <location>
        <begin position="7"/>
        <end position="20"/>
    </location>
</feature>
<dbReference type="InterPro" id="IPR051448">
    <property type="entry name" value="CdaR-like_regulators"/>
</dbReference>
<evidence type="ECO:0000256" key="1">
    <source>
        <dbReference type="ARBA" id="ARBA00006754"/>
    </source>
</evidence>
<dbReference type="Gene3D" id="1.10.10.2840">
    <property type="entry name" value="PucR C-terminal helix-turn-helix domain"/>
    <property type="match status" value="1"/>
</dbReference>
<dbReference type="RefSeq" id="WP_177110201.1">
    <property type="nucleotide sequence ID" value="NZ_JACASB010000052.1"/>
</dbReference>
<comment type="caution">
    <text evidence="5">The sequence shown here is derived from an EMBL/GenBank/DDBJ whole genome shotgun (WGS) entry which is preliminary data.</text>
</comment>
<dbReference type="AlphaFoldDB" id="A0A7Y8FWZ6"/>
<reference evidence="5 6" key="1">
    <citation type="submission" date="2020-04" db="EMBL/GenBank/DDBJ databases">
        <title>Molecular characterization of pseudomonads from Agaricus bisporus reveal novel blotch 2 pathogens in Western Europe.</title>
        <authorList>
            <person name="Taparia T."/>
            <person name="Krijger M."/>
            <person name="Haynes E."/>
            <person name="Elpinstone J.G."/>
            <person name="Noble R."/>
            <person name="Van Der Wolf J."/>
        </authorList>
    </citation>
    <scope>NUCLEOTIDE SEQUENCE [LARGE SCALE GENOMIC DNA]</scope>
    <source>
        <strain evidence="5 6">P8021</strain>
    </source>
</reference>
<dbReference type="EMBL" id="JACASD010000008">
    <property type="protein sequence ID" value="NWE87077.1"/>
    <property type="molecule type" value="Genomic_DNA"/>
</dbReference>
<comment type="similarity">
    <text evidence="1">Belongs to the CdaR family.</text>
</comment>
<proteinExistence type="inferred from homology"/>
<gene>
    <name evidence="5" type="ORF">HX893_02920</name>
</gene>
<name>A0A7Y8FWZ6_9PSED</name>
<feature type="region of interest" description="Disordered" evidence="2">
    <location>
        <begin position="1"/>
        <end position="22"/>
    </location>
</feature>
<accession>A0A7Y8FWZ6</accession>
<dbReference type="Proteomes" id="UP000585226">
    <property type="component" value="Unassembled WGS sequence"/>
</dbReference>
<feature type="domain" description="CdaR GGDEF-like" evidence="4">
    <location>
        <begin position="204"/>
        <end position="315"/>
    </location>
</feature>
<feature type="domain" description="PucR C-terminal helix-turn-helix" evidence="3">
    <location>
        <begin position="362"/>
        <end position="417"/>
    </location>
</feature>
<dbReference type="Pfam" id="PF17853">
    <property type="entry name" value="GGDEF_2"/>
    <property type="match status" value="1"/>
</dbReference>
<dbReference type="Pfam" id="PF13556">
    <property type="entry name" value="HTH_30"/>
    <property type="match status" value="1"/>
</dbReference>
<organism evidence="5 6">
    <name type="scientific">Pseudomonas reactans</name>
    <dbReference type="NCBI Taxonomy" id="117680"/>
    <lineage>
        <taxon>Bacteria</taxon>
        <taxon>Pseudomonadati</taxon>
        <taxon>Pseudomonadota</taxon>
        <taxon>Gammaproteobacteria</taxon>
        <taxon>Pseudomonadales</taxon>
        <taxon>Pseudomonadaceae</taxon>
        <taxon>Pseudomonas</taxon>
    </lineage>
</organism>
<dbReference type="InterPro" id="IPR042070">
    <property type="entry name" value="PucR_C-HTH_sf"/>
</dbReference>
<dbReference type="PANTHER" id="PTHR33744:SF1">
    <property type="entry name" value="DNA-BINDING TRANSCRIPTIONAL ACTIVATOR ADER"/>
    <property type="match status" value="1"/>
</dbReference>
<dbReference type="InterPro" id="IPR041522">
    <property type="entry name" value="CdaR_GGDEF"/>
</dbReference>
<dbReference type="InterPro" id="IPR025736">
    <property type="entry name" value="PucR_C-HTH_dom"/>
</dbReference>
<protein>
    <submittedName>
        <fullName evidence="5">Helix-turn-helix domain-containing protein</fullName>
    </submittedName>
</protein>